<feature type="region of interest" description="Disordered" evidence="1">
    <location>
        <begin position="40"/>
        <end position="65"/>
    </location>
</feature>
<evidence type="ECO:0000256" key="2">
    <source>
        <dbReference type="SAM" id="Phobius"/>
    </source>
</evidence>
<feature type="compositionally biased region" description="Low complexity" evidence="1">
    <location>
        <begin position="40"/>
        <end position="49"/>
    </location>
</feature>
<keyword evidence="2" id="KW-0472">Membrane</keyword>
<dbReference type="Proteomes" id="UP001642483">
    <property type="component" value="Unassembled WGS sequence"/>
</dbReference>
<evidence type="ECO:0000313" key="4">
    <source>
        <dbReference type="Proteomes" id="UP001642483"/>
    </source>
</evidence>
<name>A0ABP0FZC4_CLALP</name>
<evidence type="ECO:0000313" key="3">
    <source>
        <dbReference type="EMBL" id="CAK8684117.1"/>
    </source>
</evidence>
<accession>A0ABP0FZC4</accession>
<keyword evidence="2" id="KW-0812">Transmembrane</keyword>
<proteinExistence type="predicted"/>
<protein>
    <submittedName>
        <fullName evidence="3">Uncharacterized protein</fullName>
    </submittedName>
</protein>
<organism evidence="3 4">
    <name type="scientific">Clavelina lepadiformis</name>
    <name type="common">Light-bulb sea squirt</name>
    <name type="synonym">Ascidia lepadiformis</name>
    <dbReference type="NCBI Taxonomy" id="159417"/>
    <lineage>
        <taxon>Eukaryota</taxon>
        <taxon>Metazoa</taxon>
        <taxon>Chordata</taxon>
        <taxon>Tunicata</taxon>
        <taxon>Ascidiacea</taxon>
        <taxon>Aplousobranchia</taxon>
        <taxon>Clavelinidae</taxon>
        <taxon>Clavelina</taxon>
    </lineage>
</organism>
<evidence type="ECO:0000256" key="1">
    <source>
        <dbReference type="SAM" id="MobiDB-lite"/>
    </source>
</evidence>
<gene>
    <name evidence="3" type="ORF">CVLEPA_LOCUS15120</name>
</gene>
<comment type="caution">
    <text evidence="3">The sequence shown here is derived from an EMBL/GenBank/DDBJ whole genome shotgun (WGS) entry which is preliminary data.</text>
</comment>
<sequence length="204" mass="21983">MTVQMKTATVRLWLESTAKIRSTTVDVTAPETEVSSFSSVAQISSSSSSPPHTGEQTTLKPGLKTYRLTDGGGTLSSPFRQSNTVNMATSLTEKGGEMSTSTLGTNFFSHSGNIILFAIACFVAAAIIAISVMIAIRRRKVKVKKQSLNTGVQYQKESTFVRPRSMQLLDDFQVTDIDVTCEINGKDTAGHGIIYHPNDKAGIS</sequence>
<keyword evidence="2" id="KW-1133">Transmembrane helix</keyword>
<feature type="compositionally biased region" description="Polar residues" evidence="1">
    <location>
        <begin position="50"/>
        <end position="59"/>
    </location>
</feature>
<dbReference type="EMBL" id="CAWYQH010000097">
    <property type="protein sequence ID" value="CAK8684117.1"/>
    <property type="molecule type" value="Genomic_DNA"/>
</dbReference>
<feature type="transmembrane region" description="Helical" evidence="2">
    <location>
        <begin position="114"/>
        <end position="136"/>
    </location>
</feature>
<reference evidence="3 4" key="1">
    <citation type="submission" date="2024-02" db="EMBL/GenBank/DDBJ databases">
        <authorList>
            <person name="Daric V."/>
            <person name="Darras S."/>
        </authorList>
    </citation>
    <scope>NUCLEOTIDE SEQUENCE [LARGE SCALE GENOMIC DNA]</scope>
</reference>
<keyword evidence="4" id="KW-1185">Reference proteome</keyword>